<evidence type="ECO:0000256" key="8">
    <source>
        <dbReference type="ARBA" id="ARBA00023125"/>
    </source>
</evidence>
<gene>
    <name evidence="10" type="ORF">S06H3_01290</name>
</gene>
<dbReference type="Gene3D" id="3.30.1640.10">
    <property type="entry name" value="mini-chromosome maintenance (MCM) complex, chain A, domain 1"/>
    <property type="match status" value="1"/>
</dbReference>
<reference evidence="10" key="1">
    <citation type="journal article" date="2014" name="Front. Microbiol.">
        <title>High frequency of phylogenetically diverse reductive dehalogenase-homologous genes in deep subseafloor sedimentary metagenomes.</title>
        <authorList>
            <person name="Kawai M."/>
            <person name="Futagami T."/>
            <person name="Toyoda A."/>
            <person name="Takaki Y."/>
            <person name="Nishi S."/>
            <person name="Hori S."/>
            <person name="Arai W."/>
            <person name="Tsubouchi T."/>
            <person name="Morono Y."/>
            <person name="Uchiyama I."/>
            <person name="Ito T."/>
            <person name="Fujiyama A."/>
            <person name="Inagaki F."/>
            <person name="Takami H."/>
        </authorList>
    </citation>
    <scope>NUCLEOTIDE SEQUENCE</scope>
    <source>
        <strain evidence="10">Expedition CK06-06</strain>
    </source>
</reference>
<dbReference type="InterPro" id="IPR027417">
    <property type="entry name" value="P-loop_NTPase"/>
</dbReference>
<feature type="non-terminal residue" evidence="10">
    <location>
        <position position="644"/>
    </location>
</feature>
<evidence type="ECO:0000313" key="10">
    <source>
        <dbReference type="EMBL" id="GAH96672.1"/>
    </source>
</evidence>
<dbReference type="GO" id="GO:0005524">
    <property type="term" value="F:ATP binding"/>
    <property type="evidence" value="ECO:0007669"/>
    <property type="project" value="UniProtKB-KW"/>
</dbReference>
<keyword evidence="4" id="KW-0547">Nucleotide-binding</keyword>
<evidence type="ECO:0000256" key="7">
    <source>
        <dbReference type="ARBA" id="ARBA00022840"/>
    </source>
</evidence>
<dbReference type="InterPro" id="IPR031327">
    <property type="entry name" value="MCM"/>
</dbReference>
<dbReference type="FunFam" id="2.20.28.10:FF:000003">
    <property type="entry name" value="DNA helicase"/>
    <property type="match status" value="1"/>
</dbReference>
<dbReference type="InterPro" id="IPR041562">
    <property type="entry name" value="MCM_lid"/>
</dbReference>
<dbReference type="EC" id="3.6.4.12" evidence="2"/>
<dbReference type="PRINTS" id="PR01660">
    <property type="entry name" value="MCMPROTEIN4"/>
</dbReference>
<evidence type="ECO:0000256" key="3">
    <source>
        <dbReference type="ARBA" id="ARBA00022705"/>
    </source>
</evidence>
<comment type="similarity">
    <text evidence="1">Belongs to the MCM family.</text>
</comment>
<dbReference type="PANTHER" id="PTHR11630:SF66">
    <property type="entry name" value="DNA REPLICATION LICENSING FACTOR MCM4"/>
    <property type="match status" value="1"/>
</dbReference>
<dbReference type="InterPro" id="IPR033762">
    <property type="entry name" value="MCM_OB"/>
</dbReference>
<feature type="domain" description="MCM C-terminal AAA(+) ATPase" evidence="9">
    <location>
        <begin position="266"/>
        <end position="472"/>
    </location>
</feature>
<dbReference type="InterPro" id="IPR008047">
    <property type="entry name" value="MCM_4"/>
</dbReference>
<organism evidence="10">
    <name type="scientific">marine sediment metagenome</name>
    <dbReference type="NCBI Taxonomy" id="412755"/>
    <lineage>
        <taxon>unclassified sequences</taxon>
        <taxon>metagenomes</taxon>
        <taxon>ecological metagenomes</taxon>
    </lineage>
</organism>
<dbReference type="InterPro" id="IPR001208">
    <property type="entry name" value="MCM_dom"/>
</dbReference>
<evidence type="ECO:0000259" key="9">
    <source>
        <dbReference type="PROSITE" id="PS50051"/>
    </source>
</evidence>
<evidence type="ECO:0000256" key="4">
    <source>
        <dbReference type="ARBA" id="ARBA00022741"/>
    </source>
</evidence>
<dbReference type="GO" id="GO:0017116">
    <property type="term" value="F:single-stranded DNA helicase activity"/>
    <property type="evidence" value="ECO:0007669"/>
    <property type="project" value="TreeGrafter"/>
</dbReference>
<dbReference type="Gene3D" id="2.40.50.140">
    <property type="entry name" value="Nucleic acid-binding proteins"/>
    <property type="match status" value="1"/>
</dbReference>
<evidence type="ECO:0000256" key="5">
    <source>
        <dbReference type="ARBA" id="ARBA00022801"/>
    </source>
</evidence>
<dbReference type="PANTHER" id="PTHR11630">
    <property type="entry name" value="DNA REPLICATION LICENSING FACTOR MCM FAMILY MEMBER"/>
    <property type="match status" value="1"/>
</dbReference>
<dbReference type="Gene3D" id="2.20.28.10">
    <property type="match status" value="1"/>
</dbReference>
<sequence length="644" mass="71258">MENEQKEKIEKFLHSKGILKELRRVAAAGRKSLVITFERLLEFDMGLAKHLLDSPSDFFNTAGLLLEGITKIPGLRLRVAGLDKSTVVHNVHAEHVGKFIQVEGILTRSSEVKPEVTEAVFRCRRCGEENRILQVGDLFREPLICENPNCGGKNAFDFVVESTAFRDWQSLCLQEPPETLRGGRMPRRLDCIVRDDFVDKAVPGNHVVITGVLRVVREGRRHERKKTFRKILFVSHNEVLQKGVEEAELTPDDNAKIKELAKDPWIRNKIIQSIAPSIYGYEAIKEAIALQLFGSESVDLFDGTRIRGDIHVLLTGDPGTAKSQLLKWAANAAPRGLYTSGPKASGVGLTAATVRDELSGSWSLEAGAMVIADGGLAAIDELDKMDPKESNALLEALEQQTVSVAKAGIVATLNTRTALLAGANPKHGRWEPNLNFSEQINIDPVLLSRFDIFFVVRDVPTPDGDRAVAEHIANLHISRKLPTRPPMSTDFLRKVIIYSRKNLDPKLSKEAAKVATDFFVEWRGNAKSQGNPVPIAIRQYEGIIRLAKANARMGLSDRVTVEDANRAITLIKRSLQEAGVDVETGKHDIDILMTGKSKSQHDKVKRIYEIIKELEGEHGGAAPIDEVKRITGEEGISSSFVNQT</sequence>
<dbReference type="FunFam" id="3.40.50.300:FF:002469">
    <property type="entry name" value="Cell division control protein 21"/>
    <property type="match status" value="1"/>
</dbReference>
<accession>X1JRH7</accession>
<dbReference type="Pfam" id="PF17855">
    <property type="entry name" value="MCM_lid"/>
    <property type="match status" value="1"/>
</dbReference>
<proteinExistence type="inferred from homology"/>
<dbReference type="SUPFAM" id="SSF52540">
    <property type="entry name" value="P-loop containing nucleoside triphosphate hydrolases"/>
    <property type="match status" value="1"/>
</dbReference>
<dbReference type="PROSITE" id="PS50051">
    <property type="entry name" value="MCM_2"/>
    <property type="match status" value="1"/>
</dbReference>
<evidence type="ECO:0000256" key="6">
    <source>
        <dbReference type="ARBA" id="ARBA00022806"/>
    </source>
</evidence>
<dbReference type="GO" id="GO:0042555">
    <property type="term" value="C:MCM complex"/>
    <property type="evidence" value="ECO:0007669"/>
    <property type="project" value="InterPro"/>
</dbReference>
<dbReference type="Gene3D" id="3.40.50.300">
    <property type="entry name" value="P-loop containing nucleotide triphosphate hydrolases"/>
    <property type="match status" value="1"/>
</dbReference>
<dbReference type="GO" id="GO:0006270">
    <property type="term" value="P:DNA replication initiation"/>
    <property type="evidence" value="ECO:0007669"/>
    <property type="project" value="InterPro"/>
</dbReference>
<dbReference type="Pfam" id="PF17207">
    <property type="entry name" value="MCM_OB"/>
    <property type="match status" value="1"/>
</dbReference>
<dbReference type="SUPFAM" id="SSF50249">
    <property type="entry name" value="Nucleic acid-binding proteins"/>
    <property type="match status" value="1"/>
</dbReference>
<keyword evidence="7" id="KW-0067">ATP-binding</keyword>
<name>X1JRH7_9ZZZZ</name>
<evidence type="ECO:0000256" key="1">
    <source>
        <dbReference type="ARBA" id="ARBA00008010"/>
    </source>
</evidence>
<comment type="caution">
    <text evidence="10">The sequence shown here is derived from an EMBL/GenBank/DDBJ whole genome shotgun (WGS) entry which is preliminary data.</text>
</comment>
<dbReference type="PRINTS" id="PR01657">
    <property type="entry name" value="MCMFAMILY"/>
</dbReference>
<dbReference type="InterPro" id="IPR012340">
    <property type="entry name" value="NA-bd_OB-fold"/>
</dbReference>
<dbReference type="Gene3D" id="1.10.10.10">
    <property type="entry name" value="Winged helix-like DNA-binding domain superfamily/Winged helix DNA-binding domain"/>
    <property type="match status" value="1"/>
</dbReference>
<dbReference type="InterPro" id="IPR036388">
    <property type="entry name" value="WH-like_DNA-bd_sf"/>
</dbReference>
<dbReference type="GO" id="GO:0016787">
    <property type="term" value="F:hydrolase activity"/>
    <property type="evidence" value="ECO:0007669"/>
    <property type="project" value="UniProtKB-KW"/>
</dbReference>
<dbReference type="AlphaFoldDB" id="X1JRH7"/>
<protein>
    <recommendedName>
        <fullName evidence="2">DNA helicase</fullName>
        <ecNumber evidence="2">3.6.4.12</ecNumber>
    </recommendedName>
</protein>
<dbReference type="GO" id="GO:0003697">
    <property type="term" value="F:single-stranded DNA binding"/>
    <property type="evidence" value="ECO:0007669"/>
    <property type="project" value="TreeGrafter"/>
</dbReference>
<keyword evidence="6" id="KW-0347">Helicase</keyword>
<keyword evidence="3" id="KW-0235">DNA replication</keyword>
<evidence type="ECO:0000256" key="2">
    <source>
        <dbReference type="ARBA" id="ARBA00012551"/>
    </source>
</evidence>
<keyword evidence="8" id="KW-0238">DNA-binding</keyword>
<dbReference type="Pfam" id="PF00493">
    <property type="entry name" value="MCM"/>
    <property type="match status" value="1"/>
</dbReference>
<dbReference type="SMART" id="SM00350">
    <property type="entry name" value="MCM"/>
    <property type="match status" value="1"/>
</dbReference>
<keyword evidence="5" id="KW-0378">Hydrolase</keyword>
<dbReference type="EMBL" id="BARV01000314">
    <property type="protein sequence ID" value="GAH96672.1"/>
    <property type="molecule type" value="Genomic_DNA"/>
</dbReference>